<keyword evidence="5" id="KW-1185">Reference proteome</keyword>
<dbReference type="PANTHER" id="PTHR12697">
    <property type="entry name" value="PBS LYASE HEAT-LIKE PROTEIN"/>
    <property type="match status" value="1"/>
</dbReference>
<dbReference type="AlphaFoldDB" id="E7QQ46"/>
<dbReference type="RefSeq" id="WP_007977492.1">
    <property type="nucleotide sequence ID" value="NZ_AEMG01000004.1"/>
</dbReference>
<reference evidence="2 4" key="1">
    <citation type="journal article" date="2014" name="ISME J.">
        <title>Trehalose/2-sulfotrehalose biosynthesis and glycine-betaine uptake are widely spread mechanisms for osmoadaptation in the Halobacteriales.</title>
        <authorList>
            <person name="Youssef N.H."/>
            <person name="Savage-Ashlock K.N."/>
            <person name="McCully A.L."/>
            <person name="Luedtke B."/>
            <person name="Shaw E.I."/>
            <person name="Hoff W.D."/>
            <person name="Elshahed M.S."/>
        </authorList>
    </citation>
    <scope>NUCLEOTIDE SEQUENCE [LARGE SCALE GENOMIC DNA]</scope>
    <source>
        <strain evidence="2 4">DX253</strain>
    </source>
</reference>
<dbReference type="eggNOG" id="arCOG02966">
    <property type="taxonomic scope" value="Archaea"/>
</dbReference>
<sequence>MTSLFTLEKEADAERLVTLLSESNNDTVRQRAAEILGDLDVPDDEVVDSLTTAAQDDSNGAVRAAAIDALDQREAVEQLISAIVGEEISGSKAEWARAEELTDALTSDQPELRMAAANVLGRIGSRSATEDLIRRLPDPDPRVRARVARALGRLEDKRAVSHLAERRTDEEVDVRRETAEALGRIEGDEALSALLGMLNDPAEAVRRITAGSLGNFGSVKPLDALVGLLGDKSEAVRKAAVFSLIELLSNVPPEQSHELRETMVQKLSTSDHRVVVSSLVDIIEEGSQAHQRRNATWLLGRVTGTQHRWEAIETLVGVLDADDGMTAQFAVTSLATIGGESVETALLEVLSDPEATTDAQAMAAFGLGKVGGERSRERLDTLVDTTDDEEVRKRAFSALSKLGGRA</sequence>
<gene>
    <name evidence="3" type="ORF">SAMN05444342_1300</name>
    <name evidence="2" type="ORF">ZOD2009_04582</name>
</gene>
<reference evidence="3" key="3">
    <citation type="submission" date="2016-11" db="EMBL/GenBank/DDBJ databases">
        <authorList>
            <person name="Jaros S."/>
            <person name="Januszkiewicz K."/>
            <person name="Wedrychowicz H."/>
        </authorList>
    </citation>
    <scope>NUCLEOTIDE SEQUENCE [LARGE SCALE GENOMIC DNA]</scope>
    <source>
        <strain evidence="3">DX253</strain>
    </source>
</reference>
<dbReference type="PANTHER" id="PTHR12697:SF5">
    <property type="entry name" value="DEOXYHYPUSINE HYDROXYLASE"/>
    <property type="match status" value="1"/>
</dbReference>
<dbReference type="InterPro" id="IPR004155">
    <property type="entry name" value="PBS_lyase_HEAT"/>
</dbReference>
<dbReference type="Pfam" id="PF13646">
    <property type="entry name" value="HEAT_2"/>
    <property type="match status" value="2"/>
</dbReference>
<dbReference type="STRING" id="797209.GCA_000376445_01032"/>
<dbReference type="InterPro" id="IPR000357">
    <property type="entry name" value="HEAT"/>
</dbReference>
<protein>
    <submittedName>
        <fullName evidence="2">Che operon protein</fullName>
    </submittedName>
    <submittedName>
        <fullName evidence="3">HEAT repeat</fullName>
    </submittedName>
</protein>
<evidence type="ECO:0000256" key="1">
    <source>
        <dbReference type="ARBA" id="ARBA00022737"/>
    </source>
</evidence>
<dbReference type="Proteomes" id="UP000184203">
    <property type="component" value="Unassembled WGS sequence"/>
</dbReference>
<dbReference type="SMART" id="SM00567">
    <property type="entry name" value="EZ_HEAT"/>
    <property type="match status" value="8"/>
</dbReference>
<dbReference type="OrthoDB" id="142930at2157"/>
<proteinExistence type="predicted"/>
<reference evidence="5" key="2">
    <citation type="submission" date="2016-11" db="EMBL/GenBank/DDBJ databases">
        <authorList>
            <person name="Varghese N."/>
            <person name="Submissions S."/>
        </authorList>
    </citation>
    <scope>NUCLEOTIDE SEQUENCE [LARGE SCALE GENOMIC DNA]</scope>
    <source>
        <strain evidence="5">DX253</strain>
    </source>
</reference>
<evidence type="ECO:0000313" key="5">
    <source>
        <dbReference type="Proteomes" id="UP000184203"/>
    </source>
</evidence>
<dbReference type="InterPro" id="IPR011989">
    <property type="entry name" value="ARM-like"/>
</dbReference>
<evidence type="ECO:0000313" key="4">
    <source>
        <dbReference type="Proteomes" id="UP000003751"/>
    </source>
</evidence>
<dbReference type="Proteomes" id="UP000003751">
    <property type="component" value="Unassembled WGS sequence"/>
</dbReference>
<organism evidence="2 4">
    <name type="scientific">Haladaptatus paucihalophilus DX253</name>
    <dbReference type="NCBI Taxonomy" id="797209"/>
    <lineage>
        <taxon>Archaea</taxon>
        <taxon>Methanobacteriati</taxon>
        <taxon>Methanobacteriota</taxon>
        <taxon>Stenosarchaea group</taxon>
        <taxon>Halobacteria</taxon>
        <taxon>Halobacteriales</taxon>
        <taxon>Haladaptataceae</taxon>
        <taxon>Haladaptatus</taxon>
    </lineage>
</organism>
<accession>E7QQ46</accession>
<evidence type="ECO:0000313" key="3">
    <source>
        <dbReference type="EMBL" id="SHK45066.1"/>
    </source>
</evidence>
<keyword evidence="1" id="KW-0677">Repeat</keyword>
<dbReference type="Pfam" id="PF02985">
    <property type="entry name" value="HEAT"/>
    <property type="match status" value="1"/>
</dbReference>
<evidence type="ECO:0000313" key="2">
    <source>
        <dbReference type="EMBL" id="EFW93110.1"/>
    </source>
</evidence>
<dbReference type="PATRIC" id="fig|797209.4.peg.905"/>
<dbReference type="Gene3D" id="1.25.10.10">
    <property type="entry name" value="Leucine-rich Repeat Variant"/>
    <property type="match status" value="3"/>
</dbReference>
<dbReference type="GO" id="GO:0016491">
    <property type="term" value="F:oxidoreductase activity"/>
    <property type="evidence" value="ECO:0007669"/>
    <property type="project" value="TreeGrafter"/>
</dbReference>
<name>E7QQ46_HALPU</name>
<dbReference type="EMBL" id="AEMG01000004">
    <property type="protein sequence ID" value="EFW93110.1"/>
    <property type="molecule type" value="Genomic_DNA"/>
</dbReference>
<dbReference type="InterPro" id="IPR016024">
    <property type="entry name" value="ARM-type_fold"/>
</dbReference>
<dbReference type="SUPFAM" id="SSF48371">
    <property type="entry name" value="ARM repeat"/>
    <property type="match status" value="2"/>
</dbReference>
<dbReference type="EMBL" id="FRAN01000002">
    <property type="protein sequence ID" value="SHK45066.1"/>
    <property type="molecule type" value="Genomic_DNA"/>
</dbReference>